<feature type="signal peptide" evidence="1">
    <location>
        <begin position="1"/>
        <end position="21"/>
    </location>
</feature>
<feature type="chain" id="PRO_5009098335" evidence="1">
    <location>
        <begin position="22"/>
        <end position="300"/>
    </location>
</feature>
<keyword evidence="4" id="KW-1185">Reference proteome</keyword>
<dbReference type="EMBL" id="CP017141">
    <property type="protein sequence ID" value="AOM76327.1"/>
    <property type="molecule type" value="Genomic_DNA"/>
</dbReference>
<dbReference type="GO" id="GO:0016788">
    <property type="term" value="F:hydrolase activity, acting on ester bonds"/>
    <property type="evidence" value="ECO:0007669"/>
    <property type="project" value="UniProtKB-ARBA"/>
</dbReference>
<evidence type="ECO:0000259" key="2">
    <source>
        <dbReference type="Pfam" id="PF16227"/>
    </source>
</evidence>
<keyword evidence="1" id="KW-0732">Signal</keyword>
<gene>
    <name evidence="3" type="ORF">BFS30_03635</name>
</gene>
<dbReference type="KEGG" id="psty:BFS30_03635"/>
<dbReference type="Pfam" id="PF16227">
    <property type="entry name" value="DUF4886"/>
    <property type="match status" value="1"/>
</dbReference>
<dbReference type="Gene3D" id="3.40.50.1110">
    <property type="entry name" value="SGNH hydrolase"/>
    <property type="match status" value="1"/>
</dbReference>
<dbReference type="Proteomes" id="UP000094313">
    <property type="component" value="Chromosome"/>
</dbReference>
<evidence type="ECO:0000313" key="3">
    <source>
        <dbReference type="EMBL" id="AOM76327.1"/>
    </source>
</evidence>
<proteinExistence type="predicted"/>
<dbReference type="InterPro" id="IPR036514">
    <property type="entry name" value="SGNH_hydro_sf"/>
</dbReference>
<protein>
    <submittedName>
        <fullName evidence="3">DUF4886 domain-containing protein</fullName>
    </submittedName>
</protein>
<feature type="domain" description="DUF4886" evidence="2">
    <location>
        <begin position="30"/>
        <end position="215"/>
    </location>
</feature>
<dbReference type="RefSeq" id="WP_069378023.1">
    <property type="nucleotide sequence ID" value="NZ_CP017141.1"/>
</dbReference>
<dbReference type="InterPro" id="IPR032616">
    <property type="entry name" value="DUF4886"/>
</dbReference>
<evidence type="ECO:0000313" key="4">
    <source>
        <dbReference type="Proteomes" id="UP000094313"/>
    </source>
</evidence>
<accession>A0A1D7QCG1</accession>
<organism evidence="3 4">
    <name type="scientific">Pedobacter steynii</name>
    <dbReference type="NCBI Taxonomy" id="430522"/>
    <lineage>
        <taxon>Bacteria</taxon>
        <taxon>Pseudomonadati</taxon>
        <taxon>Bacteroidota</taxon>
        <taxon>Sphingobacteriia</taxon>
        <taxon>Sphingobacteriales</taxon>
        <taxon>Sphingobacteriaceae</taxon>
        <taxon>Pedobacter</taxon>
    </lineage>
</organism>
<dbReference type="OrthoDB" id="265974at2"/>
<dbReference type="AlphaFoldDB" id="A0A1D7QCG1"/>
<sequence>MKYLKKTLLLSLLLISQVSFGQVAEKALRLFIIGNSFSQNATAYLPNLVKENNQQLVIGRAELGGHSLQQHWEYVEAAEANAEDPKGKPYKGKSLRMLLSAGTWDVVTMQQFSYLSADVDSYSPYAQKLYNYIKSLQPNAKIVLHQGWAYRSDAKKFGRVAPEQPAKNQEEMWRKSRAAYHTIAKQLKVDIIPVGDAFNAVATGTEYRFTKDMNFDYEHPVFPNLPVQSNSINMGYYWKDNALVFDPNHANEAGRYLGSLIWYAVLFKESPEKIKYQPKEVPAGFAAYLRSVAAKTVGDL</sequence>
<dbReference type="SUPFAM" id="SSF52266">
    <property type="entry name" value="SGNH hydrolase"/>
    <property type="match status" value="1"/>
</dbReference>
<name>A0A1D7QCG1_9SPHI</name>
<reference evidence="3 4" key="1">
    <citation type="submission" date="2016-08" db="EMBL/GenBank/DDBJ databases">
        <authorList>
            <person name="Seilhamer J.J."/>
        </authorList>
    </citation>
    <scope>NUCLEOTIDE SEQUENCE [LARGE SCALE GENOMIC DNA]</scope>
    <source>
        <strain evidence="3 4">DX4</strain>
    </source>
</reference>
<evidence type="ECO:0000256" key="1">
    <source>
        <dbReference type="SAM" id="SignalP"/>
    </source>
</evidence>